<protein>
    <recommendedName>
        <fullName evidence="1">DNA polymerase kappa</fullName>
    </recommendedName>
</protein>
<evidence type="ECO:0000313" key="5">
    <source>
        <dbReference type="Proteomes" id="UP000717585"/>
    </source>
</evidence>
<dbReference type="Gene3D" id="3.30.1490.100">
    <property type="entry name" value="DNA polymerase, Y-family, little finger domain"/>
    <property type="match status" value="1"/>
</dbReference>
<dbReference type="Gene3D" id="3.40.1170.60">
    <property type="match status" value="1"/>
</dbReference>
<dbReference type="Gene3D" id="1.10.150.810">
    <property type="match status" value="2"/>
</dbReference>
<dbReference type="SUPFAM" id="SSF100879">
    <property type="entry name" value="Lesion bypass DNA polymerase (Y-family), little finger domain"/>
    <property type="match status" value="1"/>
</dbReference>
<evidence type="ECO:0000313" key="4">
    <source>
        <dbReference type="EMBL" id="KAG9391778.1"/>
    </source>
</evidence>
<evidence type="ECO:0000259" key="3">
    <source>
        <dbReference type="PROSITE" id="PS50173"/>
    </source>
</evidence>
<reference evidence="4" key="1">
    <citation type="submission" date="2021-05" db="EMBL/GenBank/DDBJ databases">
        <title>A free-living protist that lacks canonical eukaryotic 1 DNA replication and segregation systems.</title>
        <authorList>
            <person name="Salas-Leiva D.E."/>
            <person name="Tromer E.C."/>
            <person name="Curtis B.A."/>
            <person name="Jerlstrom-Hultqvist J."/>
            <person name="Kolisko M."/>
            <person name="Yi Z."/>
            <person name="Salas-Leiva J.S."/>
            <person name="Gallot-Lavallee L."/>
            <person name="Kops G.J.P.L."/>
            <person name="Archibald J.M."/>
            <person name="Simpson A.G.B."/>
            <person name="Roger A.J."/>
        </authorList>
    </citation>
    <scope>NUCLEOTIDE SEQUENCE</scope>
    <source>
        <strain evidence="4">BICM</strain>
    </source>
</reference>
<dbReference type="InterPro" id="IPR017961">
    <property type="entry name" value="DNA_pol_Y-fam_little_finger"/>
</dbReference>
<dbReference type="InterPro" id="IPR022880">
    <property type="entry name" value="DNApol_IV"/>
</dbReference>
<dbReference type="PANTHER" id="PTHR11076">
    <property type="entry name" value="DNA REPAIR POLYMERASE UMUC / TRANSFERASE FAMILY MEMBER"/>
    <property type="match status" value="1"/>
</dbReference>
<dbReference type="GO" id="GO:0042276">
    <property type="term" value="P:error-prone translesion synthesis"/>
    <property type="evidence" value="ECO:0007669"/>
    <property type="project" value="TreeGrafter"/>
</dbReference>
<comment type="caution">
    <text evidence="4">The sequence shown here is derived from an EMBL/GenBank/DDBJ whole genome shotgun (WGS) entry which is preliminary data.</text>
</comment>
<dbReference type="GO" id="GO:0003684">
    <property type="term" value="F:damaged DNA binding"/>
    <property type="evidence" value="ECO:0007669"/>
    <property type="project" value="InterPro"/>
</dbReference>
<dbReference type="GO" id="GO:0005634">
    <property type="term" value="C:nucleus"/>
    <property type="evidence" value="ECO:0007669"/>
    <property type="project" value="TreeGrafter"/>
</dbReference>
<dbReference type="SUPFAM" id="SSF56672">
    <property type="entry name" value="DNA/RNA polymerases"/>
    <property type="match status" value="1"/>
</dbReference>
<keyword evidence="5" id="KW-1185">Reference proteome</keyword>
<dbReference type="OrthoDB" id="1747274at2759"/>
<feature type="region of interest" description="Disordered" evidence="2">
    <location>
        <begin position="476"/>
        <end position="524"/>
    </location>
</feature>
<sequence length="524" mass="57898">MFGLREKAGMSQAVISKEDAERIIYEASKDSPFFKAQQRKEEELKARCAHVVRRAESLLPVEKSGAIRHAEREVKSLLSTLAKDVKGARCFIHIDMDAFFVQVEERDNPSLRGKPVVVGHPRSIISTSNYEARKYHVRSAMAGFIAKKLCPDLIFCELRMKAYAEVSRLSEQAYAAVDPGYEMHSLDEASLDATEYLARHPEMTADDVCEQIRAKVFELTQLTCSAGSGLSRLAAKIASDMRKPNGQFPIGRSVHAHVSFFDGLPLKKITGVGQVTERILAALGLVTCKDVRDQPHQLAVLPLASRDGLLRLSLGIDRPRQPVHRHSMGVERTVSATVNKESVWAFVEGLAGQLKSRLDAAGVAGETMCFKWKDDKFRSFTRQERMPQQTADRDKLLDAANRLLGKVLAETDNFTARLIGLQVTLGASCAEGERLKSTLVAQAGGVACPCCGRRFASEHDVDGHIEMSGCGLEKKPRTRAKAKAKAPKAKTKTELKERPVKRVGRAKRGQTSLKDFAPKTYNID</sequence>
<gene>
    <name evidence="4" type="ORF">J8273_6557</name>
</gene>
<dbReference type="GO" id="GO:0003887">
    <property type="term" value="F:DNA-directed DNA polymerase activity"/>
    <property type="evidence" value="ECO:0007669"/>
    <property type="project" value="InterPro"/>
</dbReference>
<evidence type="ECO:0000256" key="2">
    <source>
        <dbReference type="SAM" id="MobiDB-lite"/>
    </source>
</evidence>
<feature type="domain" description="UmuC" evidence="3">
    <location>
        <begin position="91"/>
        <end position="273"/>
    </location>
</feature>
<dbReference type="Proteomes" id="UP000717585">
    <property type="component" value="Unassembled WGS sequence"/>
</dbReference>
<dbReference type="EMBL" id="JAHDYR010000053">
    <property type="protein sequence ID" value="KAG9391778.1"/>
    <property type="molecule type" value="Genomic_DNA"/>
</dbReference>
<dbReference type="PROSITE" id="PS50173">
    <property type="entry name" value="UMUC"/>
    <property type="match status" value="1"/>
</dbReference>
<dbReference type="Pfam" id="PF11799">
    <property type="entry name" value="IMS_C"/>
    <property type="match status" value="1"/>
</dbReference>
<accession>A0A8J6E076</accession>
<proteinExistence type="predicted"/>
<dbReference type="CDD" id="cd03586">
    <property type="entry name" value="PolY_Pol_IV_kappa"/>
    <property type="match status" value="1"/>
</dbReference>
<name>A0A8J6E076_9EUKA</name>
<evidence type="ECO:0000256" key="1">
    <source>
        <dbReference type="ARBA" id="ARBA00016178"/>
    </source>
</evidence>
<feature type="compositionally biased region" description="Basic and acidic residues" evidence="2">
    <location>
        <begin position="491"/>
        <end position="500"/>
    </location>
</feature>
<dbReference type="GO" id="GO:0006281">
    <property type="term" value="P:DNA repair"/>
    <property type="evidence" value="ECO:0007669"/>
    <property type="project" value="InterPro"/>
</dbReference>
<dbReference type="InterPro" id="IPR043128">
    <property type="entry name" value="Rev_trsase/Diguanyl_cyclase"/>
</dbReference>
<dbReference type="InterPro" id="IPR043502">
    <property type="entry name" value="DNA/RNA_pol_sf"/>
</dbReference>
<feature type="compositionally biased region" description="Basic residues" evidence="2">
    <location>
        <begin position="476"/>
        <end position="490"/>
    </location>
</feature>
<dbReference type="Gene3D" id="3.30.70.270">
    <property type="match status" value="1"/>
</dbReference>
<organism evidence="4 5">
    <name type="scientific">Carpediemonas membranifera</name>
    <dbReference type="NCBI Taxonomy" id="201153"/>
    <lineage>
        <taxon>Eukaryota</taxon>
        <taxon>Metamonada</taxon>
        <taxon>Carpediemonas-like organisms</taxon>
        <taxon>Carpediemonas</taxon>
    </lineage>
</organism>
<dbReference type="AlphaFoldDB" id="A0A8J6E076"/>
<dbReference type="InterPro" id="IPR001126">
    <property type="entry name" value="UmuC"/>
</dbReference>
<dbReference type="PANTHER" id="PTHR11076:SF33">
    <property type="entry name" value="DNA POLYMERASE KAPPA"/>
    <property type="match status" value="1"/>
</dbReference>
<dbReference type="InterPro" id="IPR036775">
    <property type="entry name" value="DNA_pol_Y-fam_lit_finger_sf"/>
</dbReference>
<dbReference type="InterPro" id="IPR050116">
    <property type="entry name" value="DNA_polymerase-Y"/>
</dbReference>
<dbReference type="Pfam" id="PF00817">
    <property type="entry name" value="IMS"/>
    <property type="match status" value="1"/>
</dbReference>